<keyword evidence="1" id="KW-0472">Membrane</keyword>
<keyword evidence="1" id="KW-1133">Transmembrane helix</keyword>
<sequence>MSEPKRSRLLLATLGIVCTASLVVVSVCRLGLPLTLYTWVVVTLCAASGATLALNGKRRFMIFPATLVVCMYLAIPGPFQIIPLVEKWSLFDDVGGRSGWAITPGLKYGSNGPNTAILESYVGRLEPNWWYQAPHSPYIRDGNERVQSRNVIRYEYFPQILEMLPDDAARKTVIKALTDTENRLRVHQGLLLACLHDLKYPAGTDRNSWWLHHKEFFKSEHDPIVAASLTQGWLENIDRVYPDGEVPFTIMSQCRAVRYQQQGSWGGHYDFGDAFMKLEFGEREVDARSHGLVGNIIWWPERQTQMPQNKAVNRSTHSRGN</sequence>
<protein>
    <submittedName>
        <fullName evidence="2">Uncharacterized protein</fullName>
    </submittedName>
</protein>
<dbReference type="RefSeq" id="WP_146440442.1">
    <property type="nucleotide sequence ID" value="NZ_SJPL01000001.1"/>
</dbReference>
<keyword evidence="3" id="KW-1185">Reference proteome</keyword>
<organism evidence="2 3">
    <name type="scientific">Crateriforma conspicua</name>
    <dbReference type="NCBI Taxonomy" id="2527996"/>
    <lineage>
        <taxon>Bacteria</taxon>
        <taxon>Pseudomonadati</taxon>
        <taxon>Planctomycetota</taxon>
        <taxon>Planctomycetia</taxon>
        <taxon>Planctomycetales</taxon>
        <taxon>Planctomycetaceae</taxon>
        <taxon>Crateriforma</taxon>
    </lineage>
</organism>
<dbReference type="OrthoDB" id="9873205at2"/>
<evidence type="ECO:0000256" key="1">
    <source>
        <dbReference type="SAM" id="Phobius"/>
    </source>
</evidence>
<reference evidence="2 3" key="1">
    <citation type="submission" date="2019-02" db="EMBL/GenBank/DDBJ databases">
        <title>Deep-cultivation of Planctomycetes and their phenomic and genomic characterization uncovers novel biology.</title>
        <authorList>
            <person name="Wiegand S."/>
            <person name="Jogler M."/>
            <person name="Boedeker C."/>
            <person name="Pinto D."/>
            <person name="Vollmers J."/>
            <person name="Rivas-Marin E."/>
            <person name="Kohn T."/>
            <person name="Peeters S.H."/>
            <person name="Heuer A."/>
            <person name="Rast P."/>
            <person name="Oberbeckmann S."/>
            <person name="Bunk B."/>
            <person name="Jeske O."/>
            <person name="Meyerdierks A."/>
            <person name="Storesund J.E."/>
            <person name="Kallscheuer N."/>
            <person name="Luecker S."/>
            <person name="Lage O.M."/>
            <person name="Pohl T."/>
            <person name="Merkel B.J."/>
            <person name="Hornburger P."/>
            <person name="Mueller R.-W."/>
            <person name="Bruemmer F."/>
            <person name="Labrenz M."/>
            <person name="Spormann A.M."/>
            <person name="Op Den Camp H."/>
            <person name="Overmann J."/>
            <person name="Amann R."/>
            <person name="Jetten M.S.M."/>
            <person name="Mascher T."/>
            <person name="Medema M.H."/>
            <person name="Devos D.P."/>
            <person name="Kaster A.-K."/>
            <person name="Ovreas L."/>
            <person name="Rohde M."/>
            <person name="Galperin M.Y."/>
            <person name="Jogler C."/>
        </authorList>
    </citation>
    <scope>NUCLEOTIDE SEQUENCE [LARGE SCALE GENOMIC DNA]</scope>
    <source>
        <strain evidence="2 3">Pan14r</strain>
    </source>
</reference>
<dbReference type="Proteomes" id="UP000317238">
    <property type="component" value="Unassembled WGS sequence"/>
</dbReference>
<dbReference type="EMBL" id="SJPL01000001">
    <property type="protein sequence ID" value="TWT72669.1"/>
    <property type="molecule type" value="Genomic_DNA"/>
</dbReference>
<feature type="transmembrane region" description="Helical" evidence="1">
    <location>
        <begin position="36"/>
        <end position="54"/>
    </location>
</feature>
<name>A0A5C5YCK1_9PLAN</name>
<dbReference type="AlphaFoldDB" id="A0A5C5YCK1"/>
<keyword evidence="1" id="KW-0812">Transmembrane</keyword>
<feature type="transmembrane region" description="Helical" evidence="1">
    <location>
        <begin position="61"/>
        <end position="79"/>
    </location>
</feature>
<evidence type="ECO:0000313" key="3">
    <source>
        <dbReference type="Proteomes" id="UP000317238"/>
    </source>
</evidence>
<comment type="caution">
    <text evidence="2">The sequence shown here is derived from an EMBL/GenBank/DDBJ whole genome shotgun (WGS) entry which is preliminary data.</text>
</comment>
<gene>
    <name evidence="2" type="ORF">Pan14r_49890</name>
</gene>
<evidence type="ECO:0000313" key="2">
    <source>
        <dbReference type="EMBL" id="TWT72669.1"/>
    </source>
</evidence>
<accession>A0A5C5YCK1</accession>
<proteinExistence type="predicted"/>